<dbReference type="SMART" id="SM00906">
    <property type="entry name" value="Fungal_trans"/>
    <property type="match status" value="1"/>
</dbReference>
<dbReference type="PROSITE" id="PS00463">
    <property type="entry name" value="ZN2_CY6_FUNGAL_1"/>
    <property type="match status" value="1"/>
</dbReference>
<dbReference type="AlphaFoldDB" id="A0A9P4GWZ2"/>
<keyword evidence="7" id="KW-0472">Membrane</keyword>
<dbReference type="EMBL" id="ML978366">
    <property type="protein sequence ID" value="KAF2023229.1"/>
    <property type="molecule type" value="Genomic_DNA"/>
</dbReference>
<sequence length="706" mass="79356">MRNPVACITCRTAKQRCLNNQDGQPCERCKAGGRSQLCEYPPPGTSAIHRKPKRPRASEDTGDSPSGTGGHATNESTGQQTLYRRHDDAGVPNGLSGISPTAGPHSASPNAASLSLLDGLDPFELLTDEVKNSYLRCSYKWSFHHTPTLLLRIRDRTLEPWMAWAILALAIRFVKDPPAPFKSQKEASNAYAAHARQMLQSELETPSISRVQALLMLTGHDWGAGNGRRAWIYLGMAIRLVQVMDLTQELKTPRNRMPTREEFIEAEVRRRTAWTCFLMDSLLSGGKGRKRSLTASDLTIQLPCEREAFVFGEPTCSEQLDSSVRMPPVTLPVGEIGIIGYSMRAANIWGKVARWACSEDLKSELPWSPSSQFQQLIYELERWKSSLPQRLRYELFSLHSHNAVDQGQAYCYMHCIHFMSYMFLHRAYLPVLGPQQNGAGADDTPNSYDEHQDMWRNWQKTSRKELFNESIMVLEMLDEMRTFGVYFLRGLVPWIGFTIYTAVGVMLYCFNFPSAEDDPRLRENARKCVINGCTFLKEMKMQWPMAETWFETIKRMQAYYRSVLGQDGPASPEERQALRRAMIDYGALQPSPVQKPTDSKGPDGPVLASISPNLSTHEPKALHVHLQSQTTLSPPTNAPTPNNGYPSSFVWNSPNTIPPLEADETFNLDSFDLSNAELEAMMMNATQDFWASFPGQVGGVPKAGHY</sequence>
<dbReference type="SMART" id="SM00066">
    <property type="entry name" value="GAL4"/>
    <property type="match status" value="1"/>
</dbReference>
<reference evidence="9" key="1">
    <citation type="journal article" date="2020" name="Stud. Mycol.">
        <title>101 Dothideomycetes genomes: a test case for predicting lifestyles and emergence of pathogens.</title>
        <authorList>
            <person name="Haridas S."/>
            <person name="Albert R."/>
            <person name="Binder M."/>
            <person name="Bloem J."/>
            <person name="Labutti K."/>
            <person name="Salamov A."/>
            <person name="Andreopoulos B."/>
            <person name="Baker S."/>
            <person name="Barry K."/>
            <person name="Bills G."/>
            <person name="Bluhm B."/>
            <person name="Cannon C."/>
            <person name="Castanera R."/>
            <person name="Culley D."/>
            <person name="Daum C."/>
            <person name="Ezra D."/>
            <person name="Gonzalez J."/>
            <person name="Henrissat B."/>
            <person name="Kuo A."/>
            <person name="Liang C."/>
            <person name="Lipzen A."/>
            <person name="Lutzoni F."/>
            <person name="Magnuson J."/>
            <person name="Mondo S."/>
            <person name="Nolan M."/>
            <person name="Ohm R."/>
            <person name="Pangilinan J."/>
            <person name="Park H.-J."/>
            <person name="Ramirez L."/>
            <person name="Alfaro M."/>
            <person name="Sun H."/>
            <person name="Tritt A."/>
            <person name="Yoshinaga Y."/>
            <person name="Zwiers L.-H."/>
            <person name="Turgeon B."/>
            <person name="Goodwin S."/>
            <person name="Spatafora J."/>
            <person name="Crous P."/>
            <person name="Grigoriev I."/>
        </authorList>
    </citation>
    <scope>NUCLEOTIDE SEQUENCE</scope>
    <source>
        <strain evidence="9">CBS 110217</strain>
    </source>
</reference>
<dbReference type="CDD" id="cd12148">
    <property type="entry name" value="fungal_TF_MHR"/>
    <property type="match status" value="1"/>
</dbReference>
<dbReference type="InterPro" id="IPR050815">
    <property type="entry name" value="TF_fung"/>
</dbReference>
<dbReference type="InterPro" id="IPR001138">
    <property type="entry name" value="Zn2Cys6_DnaBD"/>
</dbReference>
<feature type="compositionally biased region" description="Polar residues" evidence="6">
    <location>
        <begin position="626"/>
        <end position="645"/>
    </location>
</feature>
<dbReference type="GO" id="GO:0005634">
    <property type="term" value="C:nucleus"/>
    <property type="evidence" value="ECO:0007669"/>
    <property type="project" value="UniProtKB-SubCell"/>
</dbReference>
<keyword evidence="7" id="KW-0812">Transmembrane</keyword>
<evidence type="ECO:0000256" key="6">
    <source>
        <dbReference type="SAM" id="MobiDB-lite"/>
    </source>
</evidence>
<dbReference type="PROSITE" id="PS50048">
    <property type="entry name" value="ZN2_CY6_FUNGAL_2"/>
    <property type="match status" value="1"/>
</dbReference>
<dbReference type="Pfam" id="PF04082">
    <property type="entry name" value="Fungal_trans"/>
    <property type="match status" value="1"/>
</dbReference>
<evidence type="ECO:0000313" key="9">
    <source>
        <dbReference type="EMBL" id="KAF2023229.1"/>
    </source>
</evidence>
<keyword evidence="3" id="KW-0805">Transcription regulation</keyword>
<feature type="transmembrane region" description="Helical" evidence="7">
    <location>
        <begin position="491"/>
        <end position="510"/>
    </location>
</feature>
<keyword evidence="2" id="KW-0479">Metal-binding</keyword>
<keyword evidence="4" id="KW-0804">Transcription</keyword>
<evidence type="ECO:0000256" key="4">
    <source>
        <dbReference type="ARBA" id="ARBA00023163"/>
    </source>
</evidence>
<feature type="region of interest" description="Disordered" evidence="6">
    <location>
        <begin position="33"/>
        <end position="110"/>
    </location>
</feature>
<gene>
    <name evidence="9" type="ORF">EK21DRAFT_118964</name>
</gene>
<dbReference type="SUPFAM" id="SSF57701">
    <property type="entry name" value="Zn2/Cys6 DNA-binding domain"/>
    <property type="match status" value="1"/>
</dbReference>
<dbReference type="CDD" id="cd00067">
    <property type="entry name" value="GAL4"/>
    <property type="match status" value="1"/>
</dbReference>
<dbReference type="GO" id="GO:0000981">
    <property type="term" value="F:DNA-binding transcription factor activity, RNA polymerase II-specific"/>
    <property type="evidence" value="ECO:0007669"/>
    <property type="project" value="InterPro"/>
</dbReference>
<evidence type="ECO:0000313" key="10">
    <source>
        <dbReference type="Proteomes" id="UP000799777"/>
    </source>
</evidence>
<dbReference type="GO" id="GO:0006351">
    <property type="term" value="P:DNA-templated transcription"/>
    <property type="evidence" value="ECO:0007669"/>
    <property type="project" value="InterPro"/>
</dbReference>
<evidence type="ECO:0000256" key="1">
    <source>
        <dbReference type="ARBA" id="ARBA00004123"/>
    </source>
</evidence>
<feature type="region of interest" description="Disordered" evidence="6">
    <location>
        <begin position="589"/>
        <end position="645"/>
    </location>
</feature>
<evidence type="ECO:0000256" key="7">
    <source>
        <dbReference type="SAM" id="Phobius"/>
    </source>
</evidence>
<dbReference type="GO" id="GO:0008270">
    <property type="term" value="F:zinc ion binding"/>
    <property type="evidence" value="ECO:0007669"/>
    <property type="project" value="InterPro"/>
</dbReference>
<evidence type="ECO:0000259" key="8">
    <source>
        <dbReference type="PROSITE" id="PS50048"/>
    </source>
</evidence>
<evidence type="ECO:0000256" key="5">
    <source>
        <dbReference type="ARBA" id="ARBA00023242"/>
    </source>
</evidence>
<dbReference type="Gene3D" id="4.10.240.10">
    <property type="entry name" value="Zn(2)-C6 fungal-type DNA-binding domain"/>
    <property type="match status" value="1"/>
</dbReference>
<evidence type="ECO:0000256" key="3">
    <source>
        <dbReference type="ARBA" id="ARBA00023015"/>
    </source>
</evidence>
<feature type="compositionally biased region" description="Polar residues" evidence="6">
    <location>
        <begin position="63"/>
        <end position="82"/>
    </location>
</feature>
<proteinExistence type="predicted"/>
<keyword evidence="7" id="KW-1133">Transmembrane helix</keyword>
<comment type="caution">
    <text evidence="9">The sequence shown here is derived from an EMBL/GenBank/DDBJ whole genome shotgun (WGS) entry which is preliminary data.</text>
</comment>
<dbReference type="PANTHER" id="PTHR47338">
    <property type="entry name" value="ZN(II)2CYS6 TRANSCRIPTION FACTOR (EUROFUNG)-RELATED"/>
    <property type="match status" value="1"/>
</dbReference>
<accession>A0A9P4GWZ2</accession>
<protein>
    <recommendedName>
        <fullName evidence="8">Zn(2)-C6 fungal-type domain-containing protein</fullName>
    </recommendedName>
</protein>
<dbReference type="GO" id="GO:0003677">
    <property type="term" value="F:DNA binding"/>
    <property type="evidence" value="ECO:0007669"/>
    <property type="project" value="InterPro"/>
</dbReference>
<dbReference type="PANTHER" id="PTHR47338:SF5">
    <property type="entry name" value="ZN(II)2CYS6 TRANSCRIPTION FACTOR (EUROFUNG)"/>
    <property type="match status" value="1"/>
</dbReference>
<dbReference type="InterPro" id="IPR036864">
    <property type="entry name" value="Zn2-C6_fun-type_DNA-bd_sf"/>
</dbReference>
<dbReference type="OrthoDB" id="4161332at2759"/>
<dbReference type="InterPro" id="IPR007219">
    <property type="entry name" value="XnlR_reg_dom"/>
</dbReference>
<keyword evidence="5" id="KW-0539">Nucleus</keyword>
<evidence type="ECO:0000256" key="2">
    <source>
        <dbReference type="ARBA" id="ARBA00022723"/>
    </source>
</evidence>
<dbReference type="Proteomes" id="UP000799777">
    <property type="component" value="Unassembled WGS sequence"/>
</dbReference>
<feature type="domain" description="Zn(2)-C6 fungal-type" evidence="8">
    <location>
        <begin position="6"/>
        <end position="40"/>
    </location>
</feature>
<name>A0A9P4GWZ2_9PLEO</name>
<comment type="subcellular location">
    <subcellularLocation>
        <location evidence="1">Nucleus</location>
    </subcellularLocation>
</comment>
<keyword evidence="10" id="KW-1185">Reference proteome</keyword>
<organism evidence="9 10">
    <name type="scientific">Setomelanomma holmii</name>
    <dbReference type="NCBI Taxonomy" id="210430"/>
    <lineage>
        <taxon>Eukaryota</taxon>
        <taxon>Fungi</taxon>
        <taxon>Dikarya</taxon>
        <taxon>Ascomycota</taxon>
        <taxon>Pezizomycotina</taxon>
        <taxon>Dothideomycetes</taxon>
        <taxon>Pleosporomycetidae</taxon>
        <taxon>Pleosporales</taxon>
        <taxon>Pleosporineae</taxon>
        <taxon>Phaeosphaeriaceae</taxon>
        <taxon>Setomelanomma</taxon>
    </lineage>
</organism>